<evidence type="ECO:0000313" key="3">
    <source>
        <dbReference type="Proteomes" id="UP000003573"/>
    </source>
</evidence>
<dbReference type="AlphaFoldDB" id="G5JW25"/>
<comment type="caution">
    <text evidence="2">The sequence shown here is derived from an EMBL/GenBank/DDBJ whole genome shotgun (WGS) entry which is preliminary data.</text>
</comment>
<keyword evidence="3" id="KW-1185">Reference proteome</keyword>
<dbReference type="SUPFAM" id="SSF53901">
    <property type="entry name" value="Thiolase-like"/>
    <property type="match status" value="1"/>
</dbReference>
<reference evidence="2 3" key="1">
    <citation type="journal article" date="2014" name="Int. J. Syst. Evol. Microbiol.">
        <title>Phylogenomics and the dynamic genome evolution of the genus Streptococcus.</title>
        <authorList>
            <consortium name="The Broad Institute Genome Sequencing Platform"/>
            <person name="Richards V.P."/>
            <person name="Palmer S.R."/>
            <person name="Pavinski Bitar P.D."/>
            <person name="Qin X."/>
            <person name="Weinstock G.M."/>
            <person name="Highlander S.K."/>
            <person name="Town C.D."/>
            <person name="Burne R.A."/>
            <person name="Stanhope M.J."/>
        </authorList>
    </citation>
    <scope>NUCLEOTIDE SEQUENCE [LARGE SCALE GENOMIC DNA]</scope>
    <source>
        <strain evidence="2 3">NCTC 11558</strain>
    </source>
</reference>
<dbReference type="STRING" id="764298.STRMA_1439"/>
<sequence length="48" mass="5256">MLGDPIEIKGITKAFRKYSKKNQFCGVGTIKPNIGHCVGASAIDSQFW</sequence>
<dbReference type="EMBL" id="AEUW02000001">
    <property type="protein sequence ID" value="EHJ51724.1"/>
    <property type="molecule type" value="Genomic_DNA"/>
</dbReference>
<name>G5JW25_9STRE</name>
<dbReference type="GO" id="GO:0016746">
    <property type="term" value="F:acyltransferase activity"/>
    <property type="evidence" value="ECO:0007669"/>
    <property type="project" value="InterPro"/>
</dbReference>
<dbReference type="Gene3D" id="3.40.47.10">
    <property type="match status" value="1"/>
</dbReference>
<organism evidence="2 3">
    <name type="scientific">Streptococcus macacae NCTC 11558</name>
    <dbReference type="NCBI Taxonomy" id="764298"/>
    <lineage>
        <taxon>Bacteria</taxon>
        <taxon>Bacillati</taxon>
        <taxon>Bacillota</taxon>
        <taxon>Bacilli</taxon>
        <taxon>Lactobacillales</taxon>
        <taxon>Streptococcaceae</taxon>
        <taxon>Streptococcus</taxon>
    </lineage>
</organism>
<proteinExistence type="predicted"/>
<dbReference type="InterPro" id="IPR016039">
    <property type="entry name" value="Thiolase-like"/>
</dbReference>
<dbReference type="Pfam" id="PF02801">
    <property type="entry name" value="Ketoacyl-synt_C"/>
    <property type="match status" value="1"/>
</dbReference>
<gene>
    <name evidence="2" type="ORF">STRMA_1439</name>
</gene>
<evidence type="ECO:0000259" key="1">
    <source>
        <dbReference type="Pfam" id="PF02801"/>
    </source>
</evidence>
<accession>G5JW25</accession>
<dbReference type="Proteomes" id="UP000003573">
    <property type="component" value="Unassembled WGS sequence"/>
</dbReference>
<evidence type="ECO:0000313" key="2">
    <source>
        <dbReference type="EMBL" id="EHJ51724.1"/>
    </source>
</evidence>
<protein>
    <submittedName>
        <fullName evidence="2">Beta-ketoacyl synthase, C-terminal domain protein</fullName>
    </submittedName>
</protein>
<dbReference type="InterPro" id="IPR014031">
    <property type="entry name" value="Ketoacyl_synth_C"/>
</dbReference>
<dbReference type="eggNOG" id="COG3321">
    <property type="taxonomic scope" value="Bacteria"/>
</dbReference>
<feature type="domain" description="Beta-ketoacyl synthase C-terminal" evidence="1">
    <location>
        <begin position="2"/>
        <end position="43"/>
    </location>
</feature>